<gene>
    <name evidence="1" type="primary">SIGLEC1_1</name>
    <name evidence="1" type="ORF">EYF80_064272</name>
</gene>
<dbReference type="Gene3D" id="2.60.40.10">
    <property type="entry name" value="Immunoglobulins"/>
    <property type="match status" value="1"/>
</dbReference>
<evidence type="ECO:0000313" key="1">
    <source>
        <dbReference type="EMBL" id="TNN25597.1"/>
    </source>
</evidence>
<dbReference type="InterPro" id="IPR013783">
    <property type="entry name" value="Ig-like_fold"/>
</dbReference>
<organism evidence="1 2">
    <name type="scientific">Liparis tanakae</name>
    <name type="common">Tanaka's snailfish</name>
    <dbReference type="NCBI Taxonomy" id="230148"/>
    <lineage>
        <taxon>Eukaryota</taxon>
        <taxon>Metazoa</taxon>
        <taxon>Chordata</taxon>
        <taxon>Craniata</taxon>
        <taxon>Vertebrata</taxon>
        <taxon>Euteleostomi</taxon>
        <taxon>Actinopterygii</taxon>
        <taxon>Neopterygii</taxon>
        <taxon>Teleostei</taxon>
        <taxon>Neoteleostei</taxon>
        <taxon>Acanthomorphata</taxon>
        <taxon>Eupercaria</taxon>
        <taxon>Perciformes</taxon>
        <taxon>Cottioidei</taxon>
        <taxon>Cottales</taxon>
        <taxon>Liparidae</taxon>
        <taxon>Liparis</taxon>
    </lineage>
</organism>
<comment type="caution">
    <text evidence="1">The sequence shown here is derived from an EMBL/GenBank/DDBJ whole genome shotgun (WGS) entry which is preliminary data.</text>
</comment>
<accession>A0A4Z2E9Q2</accession>
<dbReference type="EMBL" id="SRLO01012128">
    <property type="protein sequence ID" value="TNN25597.1"/>
    <property type="molecule type" value="Genomic_DNA"/>
</dbReference>
<name>A0A4Z2E9Q2_9TELE</name>
<dbReference type="AlphaFoldDB" id="A0A4Z2E9Q2"/>
<evidence type="ECO:0000313" key="2">
    <source>
        <dbReference type="Proteomes" id="UP000314294"/>
    </source>
</evidence>
<proteinExistence type="predicted"/>
<dbReference type="OrthoDB" id="6413693at2759"/>
<protein>
    <submittedName>
        <fullName evidence="1">Sialoadhesin</fullName>
    </submittedName>
</protein>
<sequence>MEVLTGSCVTIPCSFDTDSDSVSAGGGGGNLGEFDVLCSSSLSVSSANADMDRPSGSKCGDIAGESGPHESSPCGTFETFMPFEAFMPQTMEVLTGSSLTIPCSFDVPASHESDLDDTCRAIWINDQKIVFNSRYPQSTTNNGELRGDLTKKDCTTTLNNMQPAHSNNYTFMIHPKTPQCQCVPLAQFQRDIA</sequence>
<dbReference type="PANTHER" id="PTHR46484:SF8">
    <property type="entry name" value="B-CELL RECEPTOR CD22-LIKE-RELATED"/>
    <property type="match status" value="1"/>
</dbReference>
<dbReference type="SUPFAM" id="SSF48726">
    <property type="entry name" value="Immunoglobulin"/>
    <property type="match status" value="1"/>
</dbReference>
<dbReference type="Proteomes" id="UP000314294">
    <property type="component" value="Unassembled WGS sequence"/>
</dbReference>
<reference evidence="1 2" key="1">
    <citation type="submission" date="2019-03" db="EMBL/GenBank/DDBJ databases">
        <title>First draft genome of Liparis tanakae, snailfish: a comprehensive survey of snailfish specific genes.</title>
        <authorList>
            <person name="Kim W."/>
            <person name="Song I."/>
            <person name="Jeong J.-H."/>
            <person name="Kim D."/>
            <person name="Kim S."/>
            <person name="Ryu S."/>
            <person name="Song J.Y."/>
            <person name="Lee S.K."/>
        </authorList>
    </citation>
    <scope>NUCLEOTIDE SEQUENCE [LARGE SCALE GENOMIC DNA]</scope>
    <source>
        <tissue evidence="1">Muscle</tissue>
    </source>
</reference>
<dbReference type="PANTHER" id="PTHR46484">
    <property type="entry name" value="SI:CH211-171H4.5-RELATED"/>
    <property type="match status" value="1"/>
</dbReference>
<dbReference type="InterPro" id="IPR036179">
    <property type="entry name" value="Ig-like_dom_sf"/>
</dbReference>
<keyword evidence="2" id="KW-1185">Reference proteome</keyword>